<feature type="compositionally biased region" description="Basic and acidic residues" evidence="5">
    <location>
        <begin position="555"/>
        <end position="575"/>
    </location>
</feature>
<keyword evidence="2" id="KW-0227">DNA damage</keyword>
<comment type="caution">
    <text evidence="7">The sequence shown here is derived from an EMBL/GenBank/DDBJ whole genome shotgun (WGS) entry which is preliminary data.</text>
</comment>
<feature type="compositionally biased region" description="Basic and acidic residues" evidence="5">
    <location>
        <begin position="314"/>
        <end position="330"/>
    </location>
</feature>
<dbReference type="EMBL" id="JAWHQM010000009">
    <property type="protein sequence ID" value="KAK5628589.1"/>
    <property type="molecule type" value="Genomic_DNA"/>
</dbReference>
<gene>
    <name evidence="7" type="ORF">RRF57_004304</name>
</gene>
<dbReference type="InterPro" id="IPR033316">
    <property type="entry name" value="RBBP8-like"/>
</dbReference>
<evidence type="ECO:0000313" key="8">
    <source>
        <dbReference type="Proteomes" id="UP001305414"/>
    </source>
</evidence>
<protein>
    <recommendedName>
        <fullName evidence="6">DNA endonuclease activator Ctp1 C-terminal domain-containing protein</fullName>
    </recommendedName>
</protein>
<feature type="region of interest" description="Disordered" evidence="5">
    <location>
        <begin position="555"/>
        <end position="589"/>
    </location>
</feature>
<evidence type="ECO:0000313" key="7">
    <source>
        <dbReference type="EMBL" id="KAK5628589.1"/>
    </source>
</evidence>
<accession>A0AAN7UMV0</accession>
<dbReference type="PANTHER" id="PTHR15107">
    <property type="entry name" value="RETINOBLASTOMA BINDING PROTEIN 8"/>
    <property type="match status" value="1"/>
</dbReference>
<keyword evidence="8" id="KW-1185">Reference proteome</keyword>
<reference evidence="7 8" key="1">
    <citation type="submission" date="2023-10" db="EMBL/GenBank/DDBJ databases">
        <title>Draft genome sequence of Xylaria bambusicola isolate GMP-LS, the root and basal stem rot pathogen of sugarcane in Indonesia.</title>
        <authorList>
            <person name="Selvaraj P."/>
            <person name="Muralishankar V."/>
            <person name="Muruganantham S."/>
            <person name="Sp S."/>
            <person name="Haryani S."/>
            <person name="Lau K.J.X."/>
            <person name="Naqvi N.I."/>
        </authorList>
    </citation>
    <scope>NUCLEOTIDE SEQUENCE [LARGE SCALE GENOMIC DNA]</scope>
    <source>
        <strain evidence="7">GMP-LS</strain>
    </source>
</reference>
<evidence type="ECO:0000256" key="2">
    <source>
        <dbReference type="ARBA" id="ARBA00022763"/>
    </source>
</evidence>
<sequence length="776" mass="88119">MPPQVARSERAQDSRATCGDMENWFRDVGKSVLLEALGDACDRINSSFKTDFDSYVQDKLLNLTAELDTLRHKVSQVSLLEEENVKLRNEVTALKEACQERNYAPITTNQKADIRTPLAPRSINRPNSKQPSKDDIKSLTLSDLQTEYLRIEKKYAKLHEKYSDLHNALNKSNDLLRERTAMYHQWVDHAKQLGEQSLKRAQRIKKLEAKLTEACQEPLNRSLSSDGGSVDTGMESSIPTTIHPQQPRQLDKATTFLVHAPQRLPAAPARIKNARRRSPSVVSSVGGNNSLASTLGTSNIFESNEGVVCLPPLPRDHETTEREEHIKSEPSSDTPVVVSEHSVRKRKHDSSNGSDKPAPRRVKIESSPEFQSIAESRRFTQESVDFDTEYRRVETPRKHTKHQRPHNVQFNNNDYNNVDVQDHDCTASIMPHINTDQRNNQKLANGLFSRNSTVNGSAQLQGKANPAQPSHSTNQAFPPRLNTTVSSRNGESSVSRGLASLAEIEYQTETVTSSISKPELREALWDIYLTRPRSNKEMIHDGRSSNIYLQLPKKRELPFGKDGRKREGSTPKTRSDIPGPTFDPNNQDGNLEAITSRAEKRKIEAPLRQIPKSRLRLDDFRINPRANEGYNYAFTDVVRRKDDRTCLQGCVKENCCGHKFRALAQALRANTRPDEFHGLLESYLGDDYHRLSTMSKAEIEALWVEAKMRDLANASGKHRHRYPRMSTPPGFWRTDFPSTQEGEEYNEEAAKLELDIIDERYKEAMRPGGLWVFRDE</sequence>
<keyword evidence="3" id="KW-0539">Nucleus</keyword>
<dbReference type="Pfam" id="PF08573">
    <property type="entry name" value="SAE2"/>
    <property type="match status" value="1"/>
</dbReference>
<feature type="region of interest" description="Disordered" evidence="5">
    <location>
        <begin position="311"/>
        <end position="378"/>
    </location>
</feature>
<evidence type="ECO:0000256" key="5">
    <source>
        <dbReference type="SAM" id="MobiDB-lite"/>
    </source>
</evidence>
<dbReference type="Proteomes" id="UP001305414">
    <property type="component" value="Unassembled WGS sequence"/>
</dbReference>
<feature type="domain" description="DNA endonuclease activator Ctp1 C-terminal" evidence="6">
    <location>
        <begin position="633"/>
        <end position="741"/>
    </location>
</feature>
<evidence type="ECO:0000256" key="4">
    <source>
        <dbReference type="SAM" id="Coils"/>
    </source>
</evidence>
<dbReference type="AlphaFoldDB" id="A0AAN7UMV0"/>
<feature type="compositionally biased region" description="Low complexity" evidence="5">
    <location>
        <begin position="407"/>
        <end position="416"/>
    </location>
</feature>
<evidence type="ECO:0000259" key="6">
    <source>
        <dbReference type="Pfam" id="PF08573"/>
    </source>
</evidence>
<proteinExistence type="predicted"/>
<name>A0AAN7UMV0_9PEZI</name>
<dbReference type="GO" id="GO:0010792">
    <property type="term" value="P:DNA double-strand break processing involved in repair via single-strand annealing"/>
    <property type="evidence" value="ECO:0007669"/>
    <property type="project" value="TreeGrafter"/>
</dbReference>
<keyword evidence="4" id="KW-0175">Coiled coil</keyword>
<feature type="coiled-coil region" evidence="4">
    <location>
        <begin position="70"/>
        <end position="97"/>
    </location>
</feature>
<dbReference type="GO" id="GO:0005634">
    <property type="term" value="C:nucleus"/>
    <property type="evidence" value="ECO:0007669"/>
    <property type="project" value="UniProtKB-SubCell"/>
</dbReference>
<evidence type="ECO:0000256" key="3">
    <source>
        <dbReference type="ARBA" id="ARBA00023242"/>
    </source>
</evidence>
<organism evidence="7 8">
    <name type="scientific">Xylaria bambusicola</name>
    <dbReference type="NCBI Taxonomy" id="326684"/>
    <lineage>
        <taxon>Eukaryota</taxon>
        <taxon>Fungi</taxon>
        <taxon>Dikarya</taxon>
        <taxon>Ascomycota</taxon>
        <taxon>Pezizomycotina</taxon>
        <taxon>Sordariomycetes</taxon>
        <taxon>Xylariomycetidae</taxon>
        <taxon>Xylariales</taxon>
        <taxon>Xylariaceae</taxon>
        <taxon>Xylaria</taxon>
    </lineage>
</organism>
<feature type="region of interest" description="Disordered" evidence="5">
    <location>
        <begin position="452"/>
        <end position="494"/>
    </location>
</feature>
<comment type="subcellular location">
    <subcellularLocation>
        <location evidence="1">Nucleus</location>
    </subcellularLocation>
</comment>
<evidence type="ECO:0000256" key="1">
    <source>
        <dbReference type="ARBA" id="ARBA00004123"/>
    </source>
</evidence>
<dbReference type="GO" id="GO:0003684">
    <property type="term" value="F:damaged DNA binding"/>
    <property type="evidence" value="ECO:0007669"/>
    <property type="project" value="TreeGrafter"/>
</dbReference>
<feature type="region of interest" description="Disordered" evidence="5">
    <location>
        <begin position="395"/>
        <end position="416"/>
    </location>
</feature>
<dbReference type="PANTHER" id="PTHR15107:SF0">
    <property type="entry name" value="DNA ENDONUCLEASE ACTIVATOR CTP1 C-TERMINAL DOMAIN-CONTAINING PROTEIN"/>
    <property type="match status" value="1"/>
</dbReference>
<feature type="region of interest" description="Disordered" evidence="5">
    <location>
        <begin position="115"/>
        <end position="137"/>
    </location>
</feature>
<dbReference type="InterPro" id="IPR013882">
    <property type="entry name" value="Ctp1_C"/>
</dbReference>